<gene>
    <name evidence="2" type="ORF">KP509_38G059400</name>
</gene>
<dbReference type="PANTHER" id="PTHR35567:SF1">
    <property type="entry name" value="CONSERVED FUNGAL PROTEIN (AFU_ORTHOLOGUE AFUA_1G14230)"/>
    <property type="match status" value="1"/>
</dbReference>
<name>A0A8T2Q5B3_CERRI</name>
<sequence length="204" mass="22222">MRSPFNHVHLGFALLVALAFTTQTHAWAAVSRNCSDLLKNLDIPKNIQAPSGQTMHTVYFAKGLQHYSFNGSSWVLYNATASLYSINHSNTTKLTVKREVVGQHYFLEKADSQGGQPTWETFVPSTSLVTARTLSKVSVDDRSITWNLLQATSHSGSGSLLGSVTYLQRIATMGGLAPTTSAAQLGDVHSSRYSAIYVFYVSSS</sequence>
<evidence type="ECO:0000313" key="2">
    <source>
        <dbReference type="EMBL" id="KAH7278855.1"/>
    </source>
</evidence>
<reference evidence="2" key="1">
    <citation type="submission" date="2021-08" db="EMBL/GenBank/DDBJ databases">
        <title>WGS assembly of Ceratopteris richardii.</title>
        <authorList>
            <person name="Marchant D.B."/>
            <person name="Chen G."/>
            <person name="Jenkins J."/>
            <person name="Shu S."/>
            <person name="Leebens-Mack J."/>
            <person name="Grimwood J."/>
            <person name="Schmutz J."/>
            <person name="Soltis P."/>
            <person name="Soltis D."/>
            <person name="Chen Z.-H."/>
        </authorList>
    </citation>
    <scope>NUCLEOTIDE SEQUENCE</scope>
    <source>
        <strain evidence="2">Whitten #5841</strain>
        <tissue evidence="2">Leaf</tissue>
    </source>
</reference>
<keyword evidence="3" id="KW-1185">Reference proteome</keyword>
<evidence type="ECO:0000256" key="1">
    <source>
        <dbReference type="SAM" id="SignalP"/>
    </source>
</evidence>
<proteinExistence type="predicted"/>
<dbReference type="OMA" id="KWNILEA"/>
<protein>
    <submittedName>
        <fullName evidence="2">Uncharacterized protein</fullName>
    </submittedName>
</protein>
<dbReference type="Pfam" id="PF11937">
    <property type="entry name" value="DUF3455"/>
    <property type="match status" value="1"/>
</dbReference>
<dbReference type="AlphaFoldDB" id="A0A8T2Q5B3"/>
<dbReference type="PANTHER" id="PTHR35567">
    <property type="entry name" value="MALATE DEHYDROGENASE (AFU_ORTHOLOGUE AFUA_2G13800)"/>
    <property type="match status" value="1"/>
</dbReference>
<feature type="chain" id="PRO_5035731831" evidence="1">
    <location>
        <begin position="27"/>
        <end position="204"/>
    </location>
</feature>
<dbReference type="EMBL" id="CM035443">
    <property type="protein sequence ID" value="KAH7278855.1"/>
    <property type="molecule type" value="Genomic_DNA"/>
</dbReference>
<comment type="caution">
    <text evidence="2">The sequence shown here is derived from an EMBL/GenBank/DDBJ whole genome shotgun (WGS) entry which is preliminary data.</text>
</comment>
<evidence type="ECO:0000313" key="3">
    <source>
        <dbReference type="Proteomes" id="UP000825935"/>
    </source>
</evidence>
<accession>A0A8T2Q5B3</accession>
<feature type="signal peptide" evidence="1">
    <location>
        <begin position="1"/>
        <end position="26"/>
    </location>
</feature>
<dbReference type="OrthoDB" id="1893462at2759"/>
<dbReference type="InterPro" id="IPR021851">
    <property type="entry name" value="DUF3455"/>
</dbReference>
<organism evidence="2 3">
    <name type="scientific">Ceratopteris richardii</name>
    <name type="common">Triangle waterfern</name>
    <dbReference type="NCBI Taxonomy" id="49495"/>
    <lineage>
        <taxon>Eukaryota</taxon>
        <taxon>Viridiplantae</taxon>
        <taxon>Streptophyta</taxon>
        <taxon>Embryophyta</taxon>
        <taxon>Tracheophyta</taxon>
        <taxon>Polypodiopsida</taxon>
        <taxon>Polypodiidae</taxon>
        <taxon>Polypodiales</taxon>
        <taxon>Pteridineae</taxon>
        <taxon>Pteridaceae</taxon>
        <taxon>Parkerioideae</taxon>
        <taxon>Ceratopteris</taxon>
    </lineage>
</organism>
<keyword evidence="1" id="KW-0732">Signal</keyword>
<dbReference type="Proteomes" id="UP000825935">
    <property type="component" value="Chromosome 38"/>
</dbReference>